<protein>
    <recommendedName>
        <fullName evidence="9">Cytochrome P450</fullName>
    </recommendedName>
</protein>
<name>A0A426YJZ5_ENSVE</name>
<reference evidence="7 8" key="1">
    <citation type="journal article" date="2014" name="Agronomy (Basel)">
        <title>A Draft Genome Sequence for Ensete ventricosum, the Drought-Tolerant Tree Against Hunger.</title>
        <authorList>
            <person name="Harrison J."/>
            <person name="Moore K.A."/>
            <person name="Paszkiewicz K."/>
            <person name="Jones T."/>
            <person name="Grant M."/>
            <person name="Ambacheew D."/>
            <person name="Muzemil S."/>
            <person name="Studholme D.J."/>
        </authorList>
    </citation>
    <scope>NUCLEOTIDE SEQUENCE [LARGE SCALE GENOMIC DNA]</scope>
</reference>
<dbReference type="InterPro" id="IPR036396">
    <property type="entry name" value="Cyt_P450_sf"/>
</dbReference>
<dbReference type="Pfam" id="PF00067">
    <property type="entry name" value="p450"/>
    <property type="match status" value="1"/>
</dbReference>
<evidence type="ECO:0000256" key="1">
    <source>
        <dbReference type="ARBA" id="ARBA00010617"/>
    </source>
</evidence>
<evidence type="ECO:0000256" key="3">
    <source>
        <dbReference type="ARBA" id="ARBA00022723"/>
    </source>
</evidence>
<dbReference type="InterPro" id="IPR001128">
    <property type="entry name" value="Cyt_P450"/>
</dbReference>
<evidence type="ECO:0000256" key="2">
    <source>
        <dbReference type="ARBA" id="ARBA00022617"/>
    </source>
</evidence>
<accession>A0A426YJZ5</accession>
<dbReference type="GO" id="GO:0004497">
    <property type="term" value="F:monooxygenase activity"/>
    <property type="evidence" value="ECO:0007669"/>
    <property type="project" value="InterPro"/>
</dbReference>
<evidence type="ECO:0000313" key="8">
    <source>
        <dbReference type="Proteomes" id="UP000287651"/>
    </source>
</evidence>
<organism evidence="7 8">
    <name type="scientific">Ensete ventricosum</name>
    <name type="common">Abyssinian banana</name>
    <name type="synonym">Musa ensete</name>
    <dbReference type="NCBI Taxonomy" id="4639"/>
    <lineage>
        <taxon>Eukaryota</taxon>
        <taxon>Viridiplantae</taxon>
        <taxon>Streptophyta</taxon>
        <taxon>Embryophyta</taxon>
        <taxon>Tracheophyta</taxon>
        <taxon>Spermatophyta</taxon>
        <taxon>Magnoliopsida</taxon>
        <taxon>Liliopsida</taxon>
        <taxon>Zingiberales</taxon>
        <taxon>Musaceae</taxon>
        <taxon>Ensete</taxon>
    </lineage>
</organism>
<dbReference type="GO" id="GO:0044550">
    <property type="term" value="P:secondary metabolite biosynthetic process"/>
    <property type="evidence" value="ECO:0007669"/>
    <property type="project" value="UniProtKB-ARBA"/>
</dbReference>
<gene>
    <name evidence="7" type="ORF">B296_00029379</name>
</gene>
<comment type="similarity">
    <text evidence="1">Belongs to the cytochrome P450 family.</text>
</comment>
<dbReference type="GO" id="GO:0020037">
    <property type="term" value="F:heme binding"/>
    <property type="evidence" value="ECO:0007669"/>
    <property type="project" value="InterPro"/>
</dbReference>
<evidence type="ECO:0008006" key="9">
    <source>
        <dbReference type="Google" id="ProtNLM"/>
    </source>
</evidence>
<dbReference type="PRINTS" id="PR00385">
    <property type="entry name" value="P450"/>
</dbReference>
<feature type="compositionally biased region" description="Basic and acidic residues" evidence="6">
    <location>
        <begin position="150"/>
        <end position="159"/>
    </location>
</feature>
<evidence type="ECO:0000313" key="7">
    <source>
        <dbReference type="EMBL" id="RRT52089.1"/>
    </source>
</evidence>
<keyword evidence="3" id="KW-0479">Metal-binding</keyword>
<keyword evidence="4" id="KW-0560">Oxidoreductase</keyword>
<dbReference type="Gene3D" id="1.10.630.10">
    <property type="entry name" value="Cytochrome P450"/>
    <property type="match status" value="1"/>
</dbReference>
<sequence>MEQDMFTGGTNTSTMTIEWAISEILKRPETFDKATEELDRVIGRGRWVEEEDVHHLPYIEAIVKETMRIHPAAPLLVPRLSREHTTVDGYDIPVGTQVLVNVWAIGRDPAVWDTPEEFRPERFVGSPIDVKGHHFELLPFGAGRLRHPRRDAGAGERVGHRARPGRVGRSGGVPAGAVRGQSDRHEGTPLRAAALRGGSADVPRDQPRPEGGASEPGQPAARVQMEATAGDDGGGAEHG</sequence>
<dbReference type="GO" id="GO:0016705">
    <property type="term" value="F:oxidoreductase activity, acting on paired donors, with incorporation or reduction of molecular oxygen"/>
    <property type="evidence" value="ECO:0007669"/>
    <property type="project" value="InterPro"/>
</dbReference>
<keyword evidence="5" id="KW-0408">Iron</keyword>
<comment type="caution">
    <text evidence="7">The sequence shown here is derived from an EMBL/GenBank/DDBJ whole genome shotgun (WGS) entry which is preliminary data.</text>
</comment>
<evidence type="ECO:0000256" key="6">
    <source>
        <dbReference type="SAM" id="MobiDB-lite"/>
    </source>
</evidence>
<proteinExistence type="inferred from homology"/>
<dbReference type="GO" id="GO:0005506">
    <property type="term" value="F:iron ion binding"/>
    <property type="evidence" value="ECO:0007669"/>
    <property type="project" value="InterPro"/>
</dbReference>
<evidence type="ECO:0000256" key="5">
    <source>
        <dbReference type="ARBA" id="ARBA00023004"/>
    </source>
</evidence>
<dbReference type="InterPro" id="IPR002401">
    <property type="entry name" value="Cyt_P450_E_grp-I"/>
</dbReference>
<dbReference type="PANTHER" id="PTHR47944:SF4">
    <property type="entry name" value="OS09G0441700 PROTEIN"/>
    <property type="match status" value="1"/>
</dbReference>
<evidence type="ECO:0000256" key="4">
    <source>
        <dbReference type="ARBA" id="ARBA00023002"/>
    </source>
</evidence>
<feature type="region of interest" description="Disordered" evidence="6">
    <location>
        <begin position="145"/>
        <end position="239"/>
    </location>
</feature>
<dbReference type="Proteomes" id="UP000287651">
    <property type="component" value="Unassembled WGS sequence"/>
</dbReference>
<dbReference type="SUPFAM" id="SSF48264">
    <property type="entry name" value="Cytochrome P450"/>
    <property type="match status" value="1"/>
</dbReference>
<dbReference type="AlphaFoldDB" id="A0A426YJZ5"/>
<dbReference type="EMBL" id="AMZH03011865">
    <property type="protein sequence ID" value="RRT52089.1"/>
    <property type="molecule type" value="Genomic_DNA"/>
</dbReference>
<keyword evidence="2" id="KW-0349">Heme</keyword>
<dbReference type="PRINTS" id="PR00463">
    <property type="entry name" value="EP450I"/>
</dbReference>
<dbReference type="PANTHER" id="PTHR47944">
    <property type="entry name" value="CYTOCHROME P450 98A9"/>
    <property type="match status" value="1"/>
</dbReference>